<protein>
    <submittedName>
        <fullName evidence="1">Uncharacterized protein</fullName>
    </submittedName>
</protein>
<accession>A0ABR1F4E1</accession>
<dbReference type="Proteomes" id="UP001498771">
    <property type="component" value="Unassembled WGS sequence"/>
</dbReference>
<dbReference type="GeneID" id="90035468"/>
<dbReference type="InterPro" id="IPR009836">
    <property type="entry name" value="GRDP-like"/>
</dbReference>
<evidence type="ECO:0000313" key="2">
    <source>
        <dbReference type="Proteomes" id="UP001498771"/>
    </source>
</evidence>
<gene>
    <name evidence="1" type="ORF">BZA70DRAFT_182342</name>
</gene>
<dbReference type="RefSeq" id="XP_064767761.1">
    <property type="nucleotide sequence ID" value="XM_064909956.1"/>
</dbReference>
<dbReference type="Pfam" id="PF07173">
    <property type="entry name" value="GRDP-like"/>
    <property type="match status" value="1"/>
</dbReference>
<sequence>MSSTNEKPAISDDFVDTALERAFEYTQSSRYVAAMPNIQHEVCKRLTQLYGRRPYEELHNEEQTWIKQTLKQFNDYEFSKVLKGSLFPDISSVTAHLKLLRVLRDLRAEIMARDGMFGITDAEFPSYASSSDKDGRFLRWQVYVTYAVERYTKWFESLPSRGPIGKTGLSYDMHGEGETYEITAENLPPIDVLMVLHSHMLHPRVNWQDLMRSNRMSVFRSMKMPWEALELVIRQPSNPNGAWKYNPSETSREYFEANTLRQFDLEDDSNSKCVVCPQCLSVNSVELYNKSGTAWVQSEFEATCSGCKYRITRDGLTTAALLDDCKAFEESGVPLKGTLLDYIGVQYPDVAGVIPNVTPGAISADVADLFSHIKPREDFDQAQTKVRDVFSRLSDTAIARKRPSTKEFRVLSYYVKNCTPFCIDLELAVLRQCDFRDKMVKYAYLQSPFRNNVIQRAIVRFLKFFFLTRVRPRDFFAPPIDADIVWHTMLLDPAGYAATSFAFLGTILDHADDVADKALSKSHERTMRERKRFKIDDFNLPARPLSTNFTLSIARNGS</sequence>
<keyword evidence="2" id="KW-1185">Reference proteome</keyword>
<evidence type="ECO:0000313" key="1">
    <source>
        <dbReference type="EMBL" id="KAK7204728.1"/>
    </source>
</evidence>
<proteinExistence type="predicted"/>
<dbReference type="EMBL" id="JBBJBU010000007">
    <property type="protein sequence ID" value="KAK7204728.1"/>
    <property type="molecule type" value="Genomic_DNA"/>
</dbReference>
<dbReference type="PANTHER" id="PTHR34365">
    <property type="entry name" value="ENOLASE (DUF1399)"/>
    <property type="match status" value="1"/>
</dbReference>
<name>A0ABR1F4E1_9ASCO</name>
<comment type="caution">
    <text evidence="1">The sequence shown here is derived from an EMBL/GenBank/DDBJ whole genome shotgun (WGS) entry which is preliminary data.</text>
</comment>
<organism evidence="1 2">
    <name type="scientific">Myxozyma melibiosi</name>
    <dbReference type="NCBI Taxonomy" id="54550"/>
    <lineage>
        <taxon>Eukaryota</taxon>
        <taxon>Fungi</taxon>
        <taxon>Dikarya</taxon>
        <taxon>Ascomycota</taxon>
        <taxon>Saccharomycotina</taxon>
        <taxon>Lipomycetes</taxon>
        <taxon>Lipomycetales</taxon>
        <taxon>Lipomycetaceae</taxon>
        <taxon>Myxozyma</taxon>
    </lineage>
</organism>
<dbReference type="PANTHER" id="PTHR34365:SF7">
    <property type="entry name" value="GLYCINE-RICH DOMAIN-CONTAINING PROTEIN 1"/>
    <property type="match status" value="1"/>
</dbReference>
<reference evidence="1 2" key="1">
    <citation type="submission" date="2024-03" db="EMBL/GenBank/DDBJ databases">
        <title>Genome-scale model development and genomic sequencing of the oleaginous clade Lipomyces.</title>
        <authorList>
            <consortium name="Lawrence Berkeley National Laboratory"/>
            <person name="Czajka J.J."/>
            <person name="Han Y."/>
            <person name="Kim J."/>
            <person name="Mondo S.J."/>
            <person name="Hofstad B.A."/>
            <person name="Robles A."/>
            <person name="Haridas S."/>
            <person name="Riley R."/>
            <person name="LaButti K."/>
            <person name="Pangilinan J."/>
            <person name="Andreopoulos W."/>
            <person name="Lipzen A."/>
            <person name="Yan J."/>
            <person name="Wang M."/>
            <person name="Ng V."/>
            <person name="Grigoriev I.V."/>
            <person name="Spatafora J.W."/>
            <person name="Magnuson J.K."/>
            <person name="Baker S.E."/>
            <person name="Pomraning K.R."/>
        </authorList>
    </citation>
    <scope>NUCLEOTIDE SEQUENCE [LARGE SCALE GENOMIC DNA]</scope>
    <source>
        <strain evidence="1 2">Phaff 52-87</strain>
    </source>
</reference>